<comment type="caution">
    <text evidence="1">The sequence shown here is derived from an EMBL/GenBank/DDBJ whole genome shotgun (WGS) entry which is preliminary data.</text>
</comment>
<protein>
    <submittedName>
        <fullName evidence="1">Pathogenicity island effector protein</fullName>
    </submittedName>
</protein>
<name>A0A4Q2A914_9BURK</name>
<evidence type="ECO:0000313" key="1">
    <source>
        <dbReference type="EMBL" id="RXV65966.1"/>
    </source>
</evidence>
<organism evidence="1 2">
    <name type="scientific">Burkholderia stabilis</name>
    <dbReference type="NCBI Taxonomy" id="95485"/>
    <lineage>
        <taxon>Bacteria</taxon>
        <taxon>Pseudomonadati</taxon>
        <taxon>Pseudomonadota</taxon>
        <taxon>Betaproteobacteria</taxon>
        <taxon>Burkholderiales</taxon>
        <taxon>Burkholderiaceae</taxon>
        <taxon>Burkholderia</taxon>
        <taxon>Burkholderia cepacia complex</taxon>
    </lineage>
</organism>
<evidence type="ECO:0000313" key="2">
    <source>
        <dbReference type="Proteomes" id="UP000289650"/>
    </source>
</evidence>
<dbReference type="OrthoDB" id="9031955at2"/>
<dbReference type="Proteomes" id="UP000289650">
    <property type="component" value="Unassembled WGS sequence"/>
</dbReference>
<dbReference type="EMBL" id="QWEX01000003">
    <property type="protein sequence ID" value="RXV65966.1"/>
    <property type="molecule type" value="Genomic_DNA"/>
</dbReference>
<accession>A0A4Q2A914</accession>
<dbReference type="AlphaFoldDB" id="A0A4Q2A914"/>
<dbReference type="Pfam" id="PF05802">
    <property type="entry name" value="SctB2"/>
    <property type="match status" value="1"/>
</dbReference>
<sequence length="179" mass="18920">MDTLGIDSLDGYGPSDGALATINELIARLQKIGSDMRDLERQFSETMQRIAFDRQVLALDTKKEAIEQNFNAALATAVTQIVGGAASALGALSGSQIVTSGADGLSKSGQGIAGVASANMTREAQQIQLQGDFESQAAESFNKTLATAVDRAADASRQMRDVTRDLVSLHERVVSAVRF</sequence>
<proteinExistence type="predicted"/>
<reference evidence="1 2" key="1">
    <citation type="submission" date="2018-08" db="EMBL/GenBank/DDBJ databases">
        <title>Mountain-cultivated ginseng endophyte, Burkholderia stabilis and its activity against ginseng root rot disease.</title>
        <authorList>
            <person name="Tapan Kumar M."/>
            <person name="Bae H."/>
            <person name="Shanmugam G."/>
            <person name="Jeon J."/>
        </authorList>
    </citation>
    <scope>NUCLEOTIDE SEQUENCE [LARGE SCALE GENOMIC DNA]</scope>
    <source>
        <strain evidence="1 2">EB159</strain>
    </source>
</reference>
<gene>
    <name evidence="1" type="ORF">D1006_34895</name>
</gene>
<dbReference type="InterPro" id="IPR008611">
    <property type="entry name" value="SctB2-like"/>
</dbReference>